<dbReference type="Proteomes" id="UP000310066">
    <property type="component" value="Unassembled WGS sequence"/>
</dbReference>
<dbReference type="FunFam" id="3.40.50.2000:FF:000052">
    <property type="entry name" value="Alpha-1,3-glucan synthase Ags2"/>
    <property type="match status" value="1"/>
</dbReference>
<dbReference type="PANTHER" id="PTHR47182">
    <property type="entry name" value="CELL WALL ALPHA-1,3-GLUCAN SYNTHASE AGS1-RELATED"/>
    <property type="match status" value="1"/>
</dbReference>
<feature type="transmembrane region" description="Helical" evidence="9">
    <location>
        <begin position="2289"/>
        <end position="2309"/>
    </location>
</feature>
<dbReference type="InterPro" id="IPR058657">
    <property type="entry name" value="Mok11-13/Ags1-like_Ig"/>
</dbReference>
<dbReference type="SUPFAM" id="SSF51445">
    <property type="entry name" value="(Trans)glycosidases"/>
    <property type="match status" value="1"/>
</dbReference>
<dbReference type="InterPro" id="IPR058658">
    <property type="entry name" value="Mok11-13/Ags1-like_Ig_2"/>
</dbReference>
<dbReference type="InterPro" id="IPR029063">
    <property type="entry name" value="SAM-dependent_MTases_sf"/>
</dbReference>
<dbReference type="InterPro" id="IPR001296">
    <property type="entry name" value="Glyco_trans_1"/>
</dbReference>
<keyword evidence="6" id="KW-0462">Maltose metabolism</keyword>
<evidence type="ECO:0000256" key="2">
    <source>
        <dbReference type="ARBA" id="ARBA00012688"/>
    </source>
</evidence>
<feature type="transmembrane region" description="Helical" evidence="9">
    <location>
        <begin position="2333"/>
        <end position="2353"/>
    </location>
</feature>
<dbReference type="InterPro" id="IPR006047">
    <property type="entry name" value="GH13_cat_dom"/>
</dbReference>
<feature type="compositionally biased region" description="Polar residues" evidence="8">
    <location>
        <begin position="1711"/>
        <end position="1729"/>
    </location>
</feature>
<dbReference type="PANTHER" id="PTHR47182:SF2">
    <property type="entry name" value="CELL WALL ALPHA-1,3-GLUCAN SYNTHASE AGS1"/>
    <property type="match status" value="1"/>
</dbReference>
<keyword evidence="9" id="KW-0812">Transmembrane</keyword>
<feature type="transmembrane region" description="Helical" evidence="9">
    <location>
        <begin position="1085"/>
        <end position="1107"/>
    </location>
</feature>
<dbReference type="InterPro" id="IPR058656">
    <property type="entry name" value="Mok11-13/Ags1-like_GH"/>
</dbReference>
<dbReference type="InterPro" id="IPR058655">
    <property type="entry name" value="Mok11-14/Ags1-like"/>
</dbReference>
<feature type="domain" description="Glycosyl hydrolase family 13 catalytic" evidence="11">
    <location>
        <begin position="66"/>
        <end position="511"/>
    </location>
</feature>
<feature type="transmembrane region" description="Helical" evidence="9">
    <location>
        <begin position="2406"/>
        <end position="2429"/>
    </location>
</feature>
<feature type="compositionally biased region" description="Basic and acidic residues" evidence="8">
    <location>
        <begin position="1822"/>
        <end position="1832"/>
    </location>
</feature>
<evidence type="ECO:0000256" key="7">
    <source>
        <dbReference type="ARBA" id="ARBA00048960"/>
    </source>
</evidence>
<reference evidence="12 13" key="1">
    <citation type="submission" date="2017-03" db="EMBL/GenBank/DDBJ databases">
        <title>Genomes of endolithic fungi from Antarctica.</title>
        <authorList>
            <person name="Coleine C."/>
            <person name="Masonjones S."/>
            <person name="Stajich J.E."/>
        </authorList>
    </citation>
    <scope>NUCLEOTIDE SEQUENCE [LARGE SCALE GENOMIC DNA]</scope>
    <source>
        <strain evidence="12 13">CCFEE 5311</strain>
    </source>
</reference>
<dbReference type="CDD" id="cd02440">
    <property type="entry name" value="AdoMet_MTases"/>
    <property type="match status" value="1"/>
</dbReference>
<proteinExistence type="inferred from homology"/>
<dbReference type="Gene3D" id="3.20.20.80">
    <property type="entry name" value="Glycosidases"/>
    <property type="match status" value="2"/>
</dbReference>
<evidence type="ECO:0000313" key="13">
    <source>
        <dbReference type="Proteomes" id="UP000310066"/>
    </source>
</evidence>
<dbReference type="SUPFAM" id="SSF53756">
    <property type="entry name" value="UDP-Glycosyltransferase/glycogen phosphorylase"/>
    <property type="match status" value="1"/>
</dbReference>
<evidence type="ECO:0000256" key="3">
    <source>
        <dbReference type="ARBA" id="ARBA00022676"/>
    </source>
</evidence>
<gene>
    <name evidence="12" type="ORF">B0A54_15097</name>
</gene>
<keyword evidence="5" id="KW-0961">Cell wall biogenesis/degradation</keyword>
<feature type="transmembrane region" description="Helical" evidence="9">
    <location>
        <begin position="2046"/>
        <end position="2065"/>
    </location>
</feature>
<dbReference type="CDD" id="cd06174">
    <property type="entry name" value="MFS"/>
    <property type="match status" value="1"/>
</dbReference>
<dbReference type="InterPro" id="IPR058654">
    <property type="entry name" value="Mok11-14/Ags1-like_TM"/>
</dbReference>
<feature type="transmembrane region" description="Helical" evidence="9">
    <location>
        <begin position="2224"/>
        <end position="2244"/>
    </location>
</feature>
<dbReference type="InterPro" id="IPR041698">
    <property type="entry name" value="Methyltransf_25"/>
</dbReference>
<name>A0A4U0UF33_9PEZI</name>
<evidence type="ECO:0000256" key="1">
    <source>
        <dbReference type="ARBA" id="ARBA00006122"/>
    </source>
</evidence>
<evidence type="ECO:0000256" key="8">
    <source>
        <dbReference type="SAM" id="MobiDB-lite"/>
    </source>
</evidence>
<evidence type="ECO:0000256" key="4">
    <source>
        <dbReference type="ARBA" id="ARBA00022679"/>
    </source>
</evidence>
<dbReference type="InterPro" id="IPR058659">
    <property type="entry name" value="Mok11-13/Ags1-like_CBM"/>
</dbReference>
<dbReference type="SUPFAM" id="SSF53335">
    <property type="entry name" value="S-adenosyl-L-methionine-dependent methyltransferases"/>
    <property type="match status" value="1"/>
</dbReference>
<feature type="transmembrane region" description="Helical" evidence="9">
    <location>
        <begin position="2256"/>
        <end position="2282"/>
    </location>
</feature>
<evidence type="ECO:0000313" key="12">
    <source>
        <dbReference type="EMBL" id="TKA33917.1"/>
    </source>
</evidence>
<dbReference type="EMBL" id="NAJP01000083">
    <property type="protein sequence ID" value="TKA33917.1"/>
    <property type="molecule type" value="Genomic_DNA"/>
</dbReference>
<protein>
    <recommendedName>
        <fullName evidence="2">alpha-1,3-glucan synthase</fullName>
        <ecNumber evidence="2">2.4.1.183</ecNumber>
    </recommendedName>
</protein>
<comment type="caution">
    <text evidence="12">The sequence shown here is derived from an EMBL/GenBank/DDBJ whole genome shotgun (WGS) entry which is preliminary data.</text>
</comment>
<dbReference type="Pfam" id="PF26122">
    <property type="entry name" value="CBM_Mok13"/>
    <property type="match status" value="1"/>
</dbReference>
<dbReference type="Pfam" id="PF00534">
    <property type="entry name" value="Glycos_transf_1"/>
    <property type="match status" value="1"/>
</dbReference>
<dbReference type="GO" id="GO:0016052">
    <property type="term" value="P:carbohydrate catabolic process"/>
    <property type="evidence" value="ECO:0007669"/>
    <property type="project" value="UniProtKB-ARBA"/>
</dbReference>
<dbReference type="GO" id="GO:0090599">
    <property type="term" value="F:alpha-glucosidase activity"/>
    <property type="evidence" value="ECO:0007669"/>
    <property type="project" value="UniProtKB-ARBA"/>
</dbReference>
<evidence type="ECO:0000256" key="5">
    <source>
        <dbReference type="ARBA" id="ARBA00023316"/>
    </source>
</evidence>
<dbReference type="SMART" id="SM00642">
    <property type="entry name" value="Aamy"/>
    <property type="match status" value="1"/>
</dbReference>
<dbReference type="Pfam" id="PF00128">
    <property type="entry name" value="Alpha-amylase"/>
    <property type="match status" value="1"/>
</dbReference>
<dbReference type="GO" id="GO:0000023">
    <property type="term" value="P:maltose metabolic process"/>
    <property type="evidence" value="ECO:0007669"/>
    <property type="project" value="UniProtKB-KW"/>
</dbReference>
<dbReference type="Pfam" id="PF26127">
    <property type="entry name" value="12TM_Mok13"/>
    <property type="match status" value="1"/>
</dbReference>
<dbReference type="Pfam" id="PF13649">
    <property type="entry name" value="Methyltransf_25"/>
    <property type="match status" value="1"/>
</dbReference>
<feature type="transmembrane region" description="Helical" evidence="9">
    <location>
        <begin position="2014"/>
        <end position="2034"/>
    </location>
</feature>
<dbReference type="Pfam" id="PF26111">
    <property type="entry name" value="Ig_Mok13"/>
    <property type="match status" value="1"/>
</dbReference>
<evidence type="ECO:0000256" key="9">
    <source>
        <dbReference type="SAM" id="Phobius"/>
    </source>
</evidence>
<feature type="compositionally biased region" description="Low complexity" evidence="8">
    <location>
        <begin position="1833"/>
        <end position="1848"/>
    </location>
</feature>
<accession>A0A4U0UF33</accession>
<feature type="transmembrane region" description="Helical" evidence="9">
    <location>
        <begin position="2360"/>
        <end position="2379"/>
    </location>
</feature>
<feature type="transmembrane region" description="Helical" evidence="9">
    <location>
        <begin position="2103"/>
        <end position="2123"/>
    </location>
</feature>
<dbReference type="Pfam" id="PF26108">
    <property type="entry name" value="GH_Mok13"/>
    <property type="match status" value="1"/>
</dbReference>
<comment type="similarity">
    <text evidence="1">Belongs to the glycosyltransferase group 1 family.</text>
</comment>
<feature type="transmembrane region" description="Helical" evidence="9">
    <location>
        <begin position="2477"/>
        <end position="2494"/>
    </location>
</feature>
<dbReference type="InterPro" id="IPR017853">
    <property type="entry name" value="GH"/>
</dbReference>
<dbReference type="FunFam" id="3.40.50.2000:FF:000058">
    <property type="entry name" value="Alpha-1,3-glucan synthase Ags1"/>
    <property type="match status" value="1"/>
</dbReference>
<evidence type="ECO:0000256" key="10">
    <source>
        <dbReference type="SAM" id="SignalP"/>
    </source>
</evidence>
<dbReference type="Pfam" id="PF08323">
    <property type="entry name" value="Glyco_transf_5"/>
    <property type="match status" value="1"/>
</dbReference>
<keyword evidence="3" id="KW-0328">Glycosyltransferase</keyword>
<dbReference type="OrthoDB" id="512920at2759"/>
<feature type="signal peptide" evidence="10">
    <location>
        <begin position="1"/>
        <end position="18"/>
    </location>
</feature>
<evidence type="ECO:0000259" key="11">
    <source>
        <dbReference type="SMART" id="SM00642"/>
    </source>
</evidence>
<dbReference type="Pfam" id="PF26114">
    <property type="entry name" value="Ig_2_Mok13"/>
    <property type="match status" value="1"/>
</dbReference>
<dbReference type="GO" id="GO:0070600">
    <property type="term" value="P:fungal-type cell wall (1-&gt;3)-alpha-glucan biosynthetic process"/>
    <property type="evidence" value="ECO:0007669"/>
    <property type="project" value="TreeGrafter"/>
</dbReference>
<keyword evidence="10" id="KW-0732">Signal</keyword>
<dbReference type="EC" id="2.4.1.183" evidence="2"/>
<sequence>MVRLSLLSLTCLSSIASASWYDEAEVEWNLNANQNAAGPLQYSIPAWPAGHTYNPSPQNWRIPFYSFFLDRFVNGDPTNDNANGTSWEHDLTGTQLRHGGDIKGLESTLDYLHGMGIRGIYIAGNNLVNLPWASDQYSPLDHTILDHHLGTIQQYREVIQAVHDKGMYVIFDNTMSSMSDLFAFKDYANSSTPFSWTEHEMYYKTESVYRDYIHDNTFVDHCPYPYPRFYDQGGNLIDDNNTQAMVGCMETSDFDQFGDIGAFGIYPEWQKQLSKFNGVQDRLREWRPEVLDKINHFSCMVIQGLDIDGWRMDKAMQITVDPLGNFSHSQRECAKAVGKNNFFIVGEIVNGNQDGSVYLGRGKTPAQAVHNLTHAIVSNNTGYVREDGHQGLDAGAFHYTTYRALMRFLGLDGNLLAANDAPVDFADQWTFFLATNDFWNANTGEFDPRHMYGASNQDVLRWPGLTNGTERQLLADFIITLVMPGIPLVNWGEEQAFYTLDSTASNYVFGRQPITSSQAWQMHGCYKVGDTNLNNAPFNSSLTACQDDSVSLDHRDPSHPIYGVLKEMFELRTRYPVLNDGWTLRQLSKNVFNYTLPGSFGVATETGLYSVLRGRMENVQDLSNEGMFGNQGVWLLYTNYNGSETYTADCAGPDAIISPYGPNITVKNLFYPFDEWTLGTSAVQLGIEGSHDMNGCLPQINMTHYGWKAFVPVSNWTAPSPVITKFSPGHDARILSNTSANQPSSVDIEVRFSALMDCQSFQNALSVNSTTESGQQATFNSGSVQCLTIDPQYEAYYYGPSPSVWKASLTLNNVYDGIHMVNVNNVTNSAKDLSTNSVDHFMFRIGQADNPMVWPKSANYSSTLLYLDSTKKRDASVTETGLLVNHKAAGAEKWRYSMSFGGVWSEWMTYVPGNASLPSQTWSGTKLQTWTGQHVQVQYWSAMAGSSDHTIEGDLAGGTGPERRFPHLFVHGPFNQYGFDSGVPNKMYQMDNGTWAYDFMSEWPDQFQVNVWGMTPNGQPDLSYSFGDVDNDTVLDRIAPTSLQELVTNITNLGPQTPYLSWRILFNDGDLRYYLVPAGNRYYQLGLWVLFLLLPLVSAIAGVFLYMRAFYGVKFNQIGLAEKKSVLPVAVRKAFRMDEKNGEAATPRALSPMMNDSASNSGSIIRDDFTSGAIVEKTRRTVLIGTMEYDISDWNIKIKIGGLGVMAQLMGKNLQHQDLVWVVPCAGGIDYPVDTPGLPIDVTILGRTYEVQVQYHKLDNITYMLLDAPVFRRQTSKEPYPARMDDLDSAIYYSAWNQCIAEAMRRFPIDLYHINDYHGTVAPLYLLPDTVPCCLSLHNAEFQGLWPMRNPREVEEICSVFNLTESVVQRYVQFGEVFNLLHAGASILRIHQKGFGAVGVSKKYGKRSWARYPIFWGLKRIGALPNPDPSDVAEWDKKLANPNDIQIDQVFESARAGLKRQAQEWANLEQRADADLFVFVGRWSMQKGIDLIADVFPAVLEQFPHTQLIAIGPCIDLYGKFAALKLEKMMLKYPGRVYSKPEFTALPPFIFSGAEFALIPSRDEPFGLVAVEFGRKGALGVGSRVGGLGQMPGWWYTIESTTTKHQMHQFKMAIAGALKSDYNTRATMRARSAKQRFPVAQWKEDLEILQSASIKIHKKRMEHITAKRMGLDTGSAVSSGWNTPSMPGWMTPRSGWATPTGASTPRGYATPVSSRPGTRSSSPVRSGATTPVHPRNEAFSLGMRTGPGHKGGNSPPRTARSMRNLTSESRSSSHTRRTSYEEEEHSRKRLSSIEDEEEISAERAEEAKRRSRMGALTQDFNFDLRDGTRSREPSAPSRAAASPYVPSAQSLGGPSAPSPRNFSFLANPHSPIPEETPSGYATPSGYQTPLSTEQVMDEKENQQPQDLMPFFTDPTGLYYKTFEKKLETLDGKNSESQLCIEEYLAKSEKQWFSRLHIAKMSRNNTPGASKAGTPAGSVYEGTDNEEPMSQFLLPSNYKPPTGIRRMMMYKIGDWPLYSLLLALGQILAANSYQITLLTGQLGEAATQLYVIASIYLVATLVWWYLFRRVALRWAMSLPFLFYGLGFFLLAFAPYSASVSTRGWVQHVATAMYAIASAAGSLYFSQNFGSTGSAPVKDWAFRACAIQGTQQLYTVALWAWGDKLTAASAAGSTQNLGSTLTGIGIPVAIFLWVVGAVLFRGLPDYYRQTPGATPDFYTAILRRKVVLWFWIAVFLQNIFLSAPYGRNWSYLFASKHAPGWAIVLLVLLFFVVFWAAILWYFALLSNTHSWFMPLFAVGLGAPRWCQIWWATSNIGTYLPWAGSPLASAVLGRSLWLYLGLLDTVQNVGIGMLLLQTMVRSHLSYAMTVGQVIGSIATIIGRADGLNSVGPGPTFPSVASNLDGLWNAWFWICLIAQLIIPVGYFVVYLYSPQRAALEALRNTTLCFRDALLVSRAHSGIPEPSLGPHVRAIRDKAFKLFPFPCIGLYSFLAFSIAKSPQYPEILRRLKDGEALLDLGCCFGQDLRRLVFDGAPPSSLTGVELEQGFLDLGYELLLDRGRCCVPLIAGDFFGPVPGLREGSFDMVHAAFFFHLLSWDEQVQAVAKALQLLKPKKGSMLFGRQVRVEEAGAIRHPVSRSGEMYWHDVESWKGLVALASKQADVEVNCEVVCYKVGNQPSTDAFDMMRFAVVLR</sequence>
<feature type="compositionally biased region" description="Polar residues" evidence="8">
    <location>
        <begin position="1879"/>
        <end position="1888"/>
    </location>
</feature>
<comment type="catalytic activity">
    <reaction evidence="7">
        <text>[(1-&gt;3)-alpha-D-glucosyl](n) + UDP-alpha-D-glucose = [(1-&gt;3)-alpha-D-glucosyl](n+1) + UDP + H(+)</text>
        <dbReference type="Rhea" id="RHEA:19749"/>
        <dbReference type="Rhea" id="RHEA-COMP:11150"/>
        <dbReference type="Rhea" id="RHEA-COMP:11151"/>
        <dbReference type="ChEBI" id="CHEBI:15378"/>
        <dbReference type="ChEBI" id="CHEBI:28100"/>
        <dbReference type="ChEBI" id="CHEBI:58223"/>
        <dbReference type="ChEBI" id="CHEBI:58885"/>
        <dbReference type="EC" id="2.4.1.183"/>
    </reaction>
</comment>
<evidence type="ECO:0000256" key="6">
    <source>
        <dbReference type="ARBA" id="ARBA00026248"/>
    </source>
</evidence>
<feature type="transmembrane region" description="Helical" evidence="9">
    <location>
        <begin position="2179"/>
        <end position="2198"/>
    </location>
</feature>
<dbReference type="Gene3D" id="3.90.400.10">
    <property type="entry name" value="Oligo-1,6-glucosidase, Domain 2"/>
    <property type="match status" value="1"/>
</dbReference>
<feature type="chain" id="PRO_5020488990" description="alpha-1,3-glucan synthase" evidence="10">
    <location>
        <begin position="19"/>
        <end position="2690"/>
    </location>
</feature>
<keyword evidence="9" id="KW-0472">Membrane</keyword>
<keyword evidence="9" id="KW-1133">Transmembrane helix</keyword>
<keyword evidence="4" id="KW-0808">Transferase</keyword>
<dbReference type="Gene3D" id="3.40.50.150">
    <property type="entry name" value="Vaccinia Virus protein VP39"/>
    <property type="match status" value="1"/>
</dbReference>
<organism evidence="12 13">
    <name type="scientific">Friedmanniomyces endolithicus</name>
    <dbReference type="NCBI Taxonomy" id="329885"/>
    <lineage>
        <taxon>Eukaryota</taxon>
        <taxon>Fungi</taxon>
        <taxon>Dikarya</taxon>
        <taxon>Ascomycota</taxon>
        <taxon>Pezizomycotina</taxon>
        <taxon>Dothideomycetes</taxon>
        <taxon>Dothideomycetidae</taxon>
        <taxon>Mycosphaerellales</taxon>
        <taxon>Teratosphaeriaceae</taxon>
        <taxon>Friedmanniomyces</taxon>
    </lineage>
</organism>
<feature type="transmembrane region" description="Helical" evidence="9">
    <location>
        <begin position="2077"/>
        <end position="2097"/>
    </location>
</feature>
<dbReference type="GO" id="GO:0009277">
    <property type="term" value="C:fungal-type cell wall"/>
    <property type="evidence" value="ECO:0007669"/>
    <property type="project" value="TreeGrafter"/>
</dbReference>
<feature type="region of interest" description="Disordered" evidence="8">
    <location>
        <begin position="1684"/>
        <end position="1888"/>
    </location>
</feature>
<dbReference type="InterPro" id="IPR013534">
    <property type="entry name" value="Starch_synth_cat_dom"/>
</dbReference>
<feature type="transmembrane region" description="Helical" evidence="9">
    <location>
        <begin position="2138"/>
        <end position="2159"/>
    </location>
</feature>
<dbReference type="Gene3D" id="3.40.50.2000">
    <property type="entry name" value="Glycogen Phosphorylase B"/>
    <property type="match status" value="2"/>
</dbReference>
<dbReference type="InterPro" id="IPR045857">
    <property type="entry name" value="O16G_dom_2"/>
</dbReference>
<dbReference type="GO" id="GO:0047657">
    <property type="term" value="F:alpha-1,3-glucan synthase activity"/>
    <property type="evidence" value="ECO:0007669"/>
    <property type="project" value="UniProtKB-EC"/>
</dbReference>
<dbReference type="STRING" id="329885.A0A4U0UF33"/>